<accession>A0A098DN10</accession>
<accession>A0A0E0S9Z3</accession>
<gene>
    <name evidence="2" type="primary">FG08991.1</name>
</gene>
<reference evidence="2" key="1">
    <citation type="journal article" date="2007" name="Science">
        <title>The Fusarium graminearum genome reveals a link between localized polymorphism and pathogen specialization.</title>
        <authorList>
            <person name="Cuomo C.A."/>
            <person name="Gueldener U."/>
            <person name="Xu J.-R."/>
            <person name="Trail F."/>
            <person name="Turgeon B.G."/>
            <person name="Di Pietro A."/>
            <person name="Walton J.D."/>
            <person name="Ma L.-J."/>
            <person name="Baker S.E."/>
            <person name="Rep M."/>
            <person name="Adam G."/>
            <person name="Antoniw J."/>
            <person name="Baldwin T."/>
            <person name="Calvo S.E."/>
            <person name="Chang Y.-L."/>
            <person name="DeCaprio D."/>
            <person name="Gale L.R."/>
            <person name="Gnerre S."/>
            <person name="Goswami R.S."/>
            <person name="Hammond-Kosack K."/>
            <person name="Harris L.J."/>
            <person name="Hilburn K."/>
            <person name="Kennell J.C."/>
            <person name="Kroken S."/>
            <person name="Magnuson J.K."/>
            <person name="Mannhaupt G."/>
            <person name="Mauceli E.W."/>
            <person name="Mewes H.-W."/>
            <person name="Mitterbauer R."/>
            <person name="Muehlbauer G."/>
            <person name="Muensterkoetter M."/>
            <person name="Nelson D."/>
            <person name="O'Donnell K."/>
            <person name="Ouellet T."/>
            <person name="Qi W."/>
            <person name="Quesneville H."/>
            <person name="Roncero M.I.G."/>
            <person name="Seong K.-Y."/>
            <person name="Tetko I.V."/>
            <person name="Urban M."/>
            <person name="Waalwijk C."/>
            <person name="Ward T.J."/>
            <person name="Yao J."/>
            <person name="Birren B.W."/>
            <person name="Kistler H.C."/>
        </authorList>
    </citation>
    <scope>NUCLEOTIDE SEQUENCE [LARGE SCALE GENOMIC DNA]</scope>
    <source>
        <strain evidence="2">PH-1 / ATCC MYA-4620 / FGSC 9075 / NRRL 31084</strain>
    </source>
</reference>
<dbReference type="AlphaFoldDB" id="A0A098DN10"/>
<evidence type="ECO:0000259" key="1">
    <source>
        <dbReference type="Pfam" id="PF05551"/>
    </source>
</evidence>
<dbReference type="GO" id="GO:0004519">
    <property type="term" value="F:endonuclease activity"/>
    <property type="evidence" value="ECO:0007669"/>
    <property type="project" value="InterPro"/>
</dbReference>
<name>A0A098DN10_GIBZE</name>
<dbReference type="InterPro" id="IPR044925">
    <property type="entry name" value="His-Me_finger_sf"/>
</dbReference>
<dbReference type="InterPro" id="IPR008704">
    <property type="entry name" value="Endonuclease_Zinc-binding_loop"/>
</dbReference>
<reference evidence="2" key="3">
    <citation type="submission" date="2017-01" db="UniProtKB">
        <authorList>
            <consortium name="EnsemblFungi"/>
        </authorList>
    </citation>
    <scope>IDENTIFICATION</scope>
    <source>
        <strain evidence="2">PH-1 / ATCC MYA-4620 / FGSC 9075 / NRRL 31084</strain>
    </source>
</reference>
<proteinExistence type="predicted"/>
<dbReference type="InterPro" id="IPR044930">
    <property type="entry name" value="Homing_endonuclease_His-Me"/>
</dbReference>
<feature type="domain" description="Zinc-binding loop region of homing endonuclease" evidence="1">
    <location>
        <begin position="93"/>
        <end position="176"/>
    </location>
</feature>
<reference evidence="2" key="2">
    <citation type="journal article" date="2010" name="Nature">
        <title>Comparative genomics reveals mobile pathogenicity chromosomes in Fusarium.</title>
        <authorList>
            <person name="Ma L.J."/>
            <person name="van der Does H.C."/>
            <person name="Borkovich K.A."/>
            <person name="Coleman J.J."/>
            <person name="Daboussi M.J."/>
            <person name="Di Pietro A."/>
            <person name="Dufresne M."/>
            <person name="Freitag M."/>
            <person name="Grabherr M."/>
            <person name="Henrissat B."/>
            <person name="Houterman P.M."/>
            <person name="Kang S."/>
            <person name="Shim W.B."/>
            <person name="Woloshuk C."/>
            <person name="Xie X."/>
            <person name="Xu J.R."/>
            <person name="Antoniw J."/>
            <person name="Baker S.E."/>
            <person name="Bluhm B.H."/>
            <person name="Breakspear A."/>
            <person name="Brown D.W."/>
            <person name="Butchko R.A."/>
            <person name="Chapman S."/>
            <person name="Coulson R."/>
            <person name="Coutinho P.M."/>
            <person name="Danchin E.G."/>
            <person name="Diener A."/>
            <person name="Gale L.R."/>
            <person name="Gardiner D.M."/>
            <person name="Goff S."/>
            <person name="Hammond-Kosack K.E."/>
            <person name="Hilburn K."/>
            <person name="Hua-Van A."/>
            <person name="Jonkers W."/>
            <person name="Kazan K."/>
            <person name="Kodira C.D."/>
            <person name="Koehrsen M."/>
            <person name="Kumar L."/>
            <person name="Lee Y.H."/>
            <person name="Li L."/>
            <person name="Manners J.M."/>
            <person name="Miranda-Saavedra D."/>
            <person name="Mukherjee M."/>
            <person name="Park G."/>
            <person name="Park J."/>
            <person name="Park S.Y."/>
            <person name="Proctor R.H."/>
            <person name="Regev A."/>
            <person name="Ruiz-Roldan M.C."/>
            <person name="Sain D."/>
            <person name="Sakthikumar S."/>
            <person name="Sykes S."/>
            <person name="Schwartz D.C."/>
            <person name="Turgeon B.G."/>
            <person name="Wapinski I."/>
            <person name="Yoder O."/>
            <person name="Young S."/>
            <person name="Zeng Q."/>
            <person name="Zhou S."/>
            <person name="Galagan J."/>
            <person name="Cuomo C.A."/>
            <person name="Kistler H.C."/>
            <person name="Rep M."/>
        </authorList>
    </citation>
    <scope>GENOME REANNOTATION</scope>
    <source>
        <strain evidence="2">PH-1 / ATCC MYA-4620 / FGSC 9075 / NRRL 31084</strain>
    </source>
</reference>
<organism evidence="2">
    <name type="scientific">Gibberella zeae (strain ATCC MYA-4620 / CBS 123657 / FGSC 9075 / NRRL 31084 / PH-1)</name>
    <name type="common">Wheat head blight fungus</name>
    <name type="synonym">Fusarium graminearum</name>
    <dbReference type="NCBI Taxonomy" id="229533"/>
    <lineage>
        <taxon>Eukaryota</taxon>
        <taxon>Fungi</taxon>
        <taxon>Dikarya</taxon>
        <taxon>Ascomycota</taxon>
        <taxon>Pezizomycotina</taxon>
        <taxon>Sordariomycetes</taxon>
        <taxon>Hypocreomycetidae</taxon>
        <taxon>Hypocreales</taxon>
        <taxon>Nectriaceae</taxon>
        <taxon>Fusarium</taxon>
    </lineage>
</organism>
<evidence type="ECO:0000313" key="2">
    <source>
        <dbReference type="EnsemblFungi" id="CEF83256"/>
    </source>
</evidence>
<dbReference type="Pfam" id="PF05551">
    <property type="entry name" value="zf-His_Me_endon"/>
    <property type="match status" value="1"/>
</dbReference>
<sequence>MLGSWLSTCQTFHTTELYGTQNLSNSNTEDCRLLSQQPMQSLLLSLIITSLTLKMVQTRKKTLVHKAKRRSAKRRETKKLLSRIRVQVPRRQVNWEGAGKFATLHQVLAWSRGLVAEGEEQVSHLCGKPACLIAEHVVIKNATQNNGRKGCGITVPCPHGDSCPLWITTCRHNPPCNMGNPGTLWVKMGFEVFDKPDATWYEQPSAHSPKQQYDSWSKWRKIMQNHKSILQKRLSTDKRDEISSVYPLLTGNSMDVLALTHFARRYTTLKDDDADADVALPACDTVPMVLSVESRQKLWDAFDTILQGHAREYSRGGTSASKNGKVK</sequence>
<dbReference type="Gene3D" id="3.90.75.10">
    <property type="entry name" value="Homing Intron 3 (I-ppo) Encoded Endonuclease, Chain A"/>
    <property type="match status" value="1"/>
</dbReference>
<protein>
    <recommendedName>
        <fullName evidence="1">Zinc-binding loop region of homing endonuclease domain-containing protein</fullName>
    </recommendedName>
</protein>
<dbReference type="EMBL" id="HG970335">
    <property type="status" value="NOT_ANNOTATED_CDS"/>
    <property type="molecule type" value="Genomic_DNA"/>
</dbReference>
<dbReference type="SUPFAM" id="SSF54060">
    <property type="entry name" value="His-Me finger endonucleases"/>
    <property type="match status" value="1"/>
</dbReference>
<dbReference type="EnsemblFungi" id="CEF83256">
    <property type="protein sequence ID" value="CEF83256"/>
    <property type="gene ID" value="FGRRES_08991_13495_M"/>
</dbReference>